<dbReference type="Pfam" id="PF00675">
    <property type="entry name" value="Peptidase_M16"/>
    <property type="match status" value="1"/>
</dbReference>
<sequence>MKKEIIRSQRLGEEYIRVEHPSGLTILLYPTPKLASTYALFATKYGSIDNSFRRSDESEFVTVPEGIAHYLEHKMFDCKDGDAFSKYAKTGANANAYTSFDKTAYLFSCTDHFEESLRILLEFVTEPYFTEASVAKEQGIIGQEIGMYDDDPDWQVYFNLLGALYQEHPLRIDIAGTVETIARIDADLLYRCYDCFYNLHNMVLSVAGNFDPDAALRLCDEILQPAAPITVERAHVSEPEAVRTHRVDVSMPVATTMFQVGFKGVSADEKTNYENQIIDEVINEIVAGEGSALYRELYDQGLINNTFGTEVMCGRDYMALIFGGESKDPDKVYEAICREFDRLKTEGVSAADFERCKKALYGKYIGIFSSSSSIATVMMETHFFGLGAFDVLEVLSGLTLEQLEARLRENVDTARSALSIVRPMA</sequence>
<dbReference type="NCBIfam" id="NF047421">
    <property type="entry name" value="YfmH_fam"/>
    <property type="match status" value="1"/>
</dbReference>
<dbReference type="InterPro" id="IPR050361">
    <property type="entry name" value="MPP/UQCRC_Complex"/>
</dbReference>
<evidence type="ECO:0000259" key="2">
    <source>
        <dbReference type="Pfam" id="PF05193"/>
    </source>
</evidence>
<gene>
    <name evidence="3" type="ORF">H9X81_05585</name>
</gene>
<feature type="domain" description="Peptidase M16 C-terminal" evidence="2">
    <location>
        <begin position="184"/>
        <end position="360"/>
    </location>
</feature>
<dbReference type="PANTHER" id="PTHR11851:SF134">
    <property type="entry name" value="ZINC-DEPENDENT PROTEASE"/>
    <property type="match status" value="1"/>
</dbReference>
<dbReference type="Proteomes" id="UP000724149">
    <property type="component" value="Unassembled WGS sequence"/>
</dbReference>
<proteinExistence type="predicted"/>
<evidence type="ECO:0000259" key="1">
    <source>
        <dbReference type="Pfam" id="PF00675"/>
    </source>
</evidence>
<keyword evidence="4" id="KW-1185">Reference proteome</keyword>
<name>A0ABS2GL88_9FIRM</name>
<feature type="domain" description="Peptidase M16 N-terminal" evidence="1">
    <location>
        <begin position="65"/>
        <end position="177"/>
    </location>
</feature>
<reference evidence="3 4" key="1">
    <citation type="journal article" date="2021" name="Sci. Rep.">
        <title>The distribution of antibiotic resistance genes in chicken gut microbiota commensals.</title>
        <authorList>
            <person name="Juricova H."/>
            <person name="Matiasovicova J."/>
            <person name="Kubasova T."/>
            <person name="Cejkova D."/>
            <person name="Rychlik I."/>
        </authorList>
    </citation>
    <scope>NUCLEOTIDE SEQUENCE [LARGE SCALE GENOMIC DNA]</scope>
    <source>
        <strain evidence="3 4">An564</strain>
    </source>
</reference>
<dbReference type="EMBL" id="JACSNR010000004">
    <property type="protein sequence ID" value="MBM6923162.1"/>
    <property type="molecule type" value="Genomic_DNA"/>
</dbReference>
<protein>
    <submittedName>
        <fullName evidence="3">Insulinase family protein</fullName>
    </submittedName>
</protein>
<dbReference type="InterPro" id="IPR007863">
    <property type="entry name" value="Peptidase_M16_C"/>
</dbReference>
<dbReference type="Gene3D" id="3.30.830.10">
    <property type="entry name" value="Metalloenzyme, LuxS/M16 peptidase-like"/>
    <property type="match status" value="2"/>
</dbReference>
<dbReference type="SUPFAM" id="SSF63411">
    <property type="entry name" value="LuxS/MPP-like metallohydrolase"/>
    <property type="match status" value="2"/>
</dbReference>
<accession>A0ABS2GL88</accession>
<dbReference type="InterPro" id="IPR011249">
    <property type="entry name" value="Metalloenz_LuxS/M16"/>
</dbReference>
<organism evidence="3 4">
    <name type="scientific">Hydrogenoanaerobacterium saccharovorans</name>
    <dbReference type="NCBI Taxonomy" id="474960"/>
    <lineage>
        <taxon>Bacteria</taxon>
        <taxon>Bacillati</taxon>
        <taxon>Bacillota</taxon>
        <taxon>Clostridia</taxon>
        <taxon>Eubacteriales</taxon>
        <taxon>Oscillospiraceae</taxon>
        <taxon>Hydrogenoanaerobacterium</taxon>
    </lineage>
</organism>
<dbReference type="RefSeq" id="WP_204720437.1">
    <property type="nucleotide sequence ID" value="NZ_JACSNR010000004.1"/>
</dbReference>
<evidence type="ECO:0000313" key="3">
    <source>
        <dbReference type="EMBL" id="MBM6923162.1"/>
    </source>
</evidence>
<evidence type="ECO:0000313" key="4">
    <source>
        <dbReference type="Proteomes" id="UP000724149"/>
    </source>
</evidence>
<dbReference type="PANTHER" id="PTHR11851">
    <property type="entry name" value="METALLOPROTEASE"/>
    <property type="match status" value="1"/>
</dbReference>
<comment type="caution">
    <text evidence="3">The sequence shown here is derived from an EMBL/GenBank/DDBJ whole genome shotgun (WGS) entry which is preliminary data.</text>
</comment>
<dbReference type="InterPro" id="IPR011765">
    <property type="entry name" value="Pept_M16_N"/>
</dbReference>
<dbReference type="Pfam" id="PF05193">
    <property type="entry name" value="Peptidase_M16_C"/>
    <property type="match status" value="1"/>
</dbReference>